<keyword evidence="2" id="KW-1185">Reference proteome</keyword>
<proteinExistence type="predicted"/>
<dbReference type="Proteomes" id="UP000811609">
    <property type="component" value="Chromosome 8"/>
</dbReference>
<accession>A0A8T1PZF3</accession>
<comment type="caution">
    <text evidence="1">The sequence shown here is derived from an EMBL/GenBank/DDBJ whole genome shotgun (WGS) entry which is preliminary data.</text>
</comment>
<sequence>MFDSVQDGGHDSNGVLVPVLIPWLFEWRYGGRSVSLCGSFTSL</sequence>
<evidence type="ECO:0000313" key="2">
    <source>
        <dbReference type="Proteomes" id="UP000811609"/>
    </source>
</evidence>
<dbReference type="EMBL" id="CM031816">
    <property type="protein sequence ID" value="KAG6646132.1"/>
    <property type="molecule type" value="Genomic_DNA"/>
</dbReference>
<dbReference type="AlphaFoldDB" id="A0A8T1PZF3"/>
<organism evidence="1 2">
    <name type="scientific">Carya illinoinensis</name>
    <name type="common">Pecan</name>
    <dbReference type="NCBI Taxonomy" id="32201"/>
    <lineage>
        <taxon>Eukaryota</taxon>
        <taxon>Viridiplantae</taxon>
        <taxon>Streptophyta</taxon>
        <taxon>Embryophyta</taxon>
        <taxon>Tracheophyta</taxon>
        <taxon>Spermatophyta</taxon>
        <taxon>Magnoliopsida</taxon>
        <taxon>eudicotyledons</taxon>
        <taxon>Gunneridae</taxon>
        <taxon>Pentapetalae</taxon>
        <taxon>rosids</taxon>
        <taxon>fabids</taxon>
        <taxon>Fagales</taxon>
        <taxon>Juglandaceae</taxon>
        <taxon>Carya</taxon>
    </lineage>
</organism>
<evidence type="ECO:0000313" key="1">
    <source>
        <dbReference type="EMBL" id="KAG6646132.1"/>
    </source>
</evidence>
<reference evidence="1" key="1">
    <citation type="submission" date="2020-12" db="EMBL/GenBank/DDBJ databases">
        <title>WGS assembly of Carya illinoinensis cv. Pawnee.</title>
        <authorList>
            <person name="Platts A."/>
            <person name="Shu S."/>
            <person name="Wright S."/>
            <person name="Barry K."/>
            <person name="Edger P."/>
            <person name="Pires J.C."/>
            <person name="Schmutz J."/>
        </authorList>
    </citation>
    <scope>NUCLEOTIDE SEQUENCE</scope>
    <source>
        <tissue evidence="1">Leaf</tissue>
    </source>
</reference>
<gene>
    <name evidence="1" type="ORF">CIPAW_08G172600</name>
</gene>
<protein>
    <submittedName>
        <fullName evidence="1">Uncharacterized protein</fullName>
    </submittedName>
</protein>
<name>A0A8T1PZF3_CARIL</name>